<dbReference type="RefSeq" id="WP_285984329.1">
    <property type="nucleotide sequence ID" value="NZ_JASVDS010000007.1"/>
</dbReference>
<evidence type="ECO:0008006" key="4">
    <source>
        <dbReference type="Google" id="ProtNLM"/>
    </source>
</evidence>
<keyword evidence="3" id="KW-1185">Reference proteome</keyword>
<name>A0ABT7LPV5_9BURK</name>
<protein>
    <recommendedName>
        <fullName evidence="4">DUF4760 domain-containing protein</fullName>
    </recommendedName>
</protein>
<sequence>MDEDLTSPAPGSRLGALLMRWRSLVGIASGISVIVGAIISVGQFREFVDNSVKGDMSRRLAALSHVKEFFAEDAKIARRAHRFLDTHWREIQPRIAQKIEVAGGGEAFYLSDEMADYAAVHYHYEQLGALVKLGYIEFTLVYEIIAFPDEYMDRTAPLRQALAANWKGPGKPLNDLGSNIQWLRACYEFSRKLPPGKEPGCPGG</sequence>
<comment type="caution">
    <text evidence="2">The sequence shown here is derived from an EMBL/GenBank/DDBJ whole genome shotgun (WGS) entry which is preliminary data.</text>
</comment>
<keyword evidence="1" id="KW-0812">Transmembrane</keyword>
<keyword evidence="1" id="KW-0472">Membrane</keyword>
<accession>A0ABT7LPV5</accession>
<keyword evidence="1" id="KW-1133">Transmembrane helix</keyword>
<evidence type="ECO:0000313" key="3">
    <source>
        <dbReference type="Proteomes" id="UP001238603"/>
    </source>
</evidence>
<proteinExistence type="predicted"/>
<organism evidence="2 3">
    <name type="scientific">Roseateles subflavus</name>
    <dbReference type="NCBI Taxonomy" id="3053353"/>
    <lineage>
        <taxon>Bacteria</taxon>
        <taxon>Pseudomonadati</taxon>
        <taxon>Pseudomonadota</taxon>
        <taxon>Betaproteobacteria</taxon>
        <taxon>Burkholderiales</taxon>
        <taxon>Sphaerotilaceae</taxon>
        <taxon>Roseateles</taxon>
    </lineage>
</organism>
<evidence type="ECO:0000313" key="2">
    <source>
        <dbReference type="EMBL" id="MDL5034257.1"/>
    </source>
</evidence>
<gene>
    <name evidence="2" type="ORF">QRD43_20315</name>
</gene>
<dbReference type="Proteomes" id="UP001238603">
    <property type="component" value="Unassembled WGS sequence"/>
</dbReference>
<reference evidence="2 3" key="1">
    <citation type="submission" date="2023-06" db="EMBL/GenBank/DDBJ databases">
        <title>Pelomonas sp. APW6 16S ribosomal RNA gene genome sequencing and assembly.</title>
        <authorList>
            <person name="Woo H."/>
        </authorList>
    </citation>
    <scope>NUCLEOTIDE SEQUENCE [LARGE SCALE GENOMIC DNA]</scope>
    <source>
        <strain evidence="2 3">APW6</strain>
    </source>
</reference>
<evidence type="ECO:0000256" key="1">
    <source>
        <dbReference type="SAM" id="Phobius"/>
    </source>
</evidence>
<feature type="transmembrane region" description="Helical" evidence="1">
    <location>
        <begin position="20"/>
        <end position="41"/>
    </location>
</feature>
<dbReference type="EMBL" id="JASVDS010000007">
    <property type="protein sequence ID" value="MDL5034257.1"/>
    <property type="molecule type" value="Genomic_DNA"/>
</dbReference>